<gene>
    <name evidence="1" type="ORF">Goe8_c00230</name>
</gene>
<keyword evidence="2" id="KW-1185">Reference proteome</keyword>
<dbReference type="Proteomes" id="UP000317800">
    <property type="component" value="Segment"/>
</dbReference>
<protein>
    <submittedName>
        <fullName evidence="1">Uncharacterized protein</fullName>
    </submittedName>
</protein>
<name>A0A516KMI9_9CAUD</name>
<organism evidence="1 2">
    <name type="scientific">Bacillus phage vB_BmeM-Goe8</name>
    <dbReference type="NCBI Taxonomy" id="2593638"/>
    <lineage>
        <taxon>Viruses</taxon>
        <taxon>Duplodnaviria</taxon>
        <taxon>Heunggongvirae</taxon>
        <taxon>Uroviricota</taxon>
        <taxon>Caudoviricetes</taxon>
        <taxon>Herelleviridae</taxon>
        <taxon>Bastillevirinae</taxon>
        <taxon>Goettingenvirus</taxon>
        <taxon>Goettingenvirus goe8</taxon>
    </lineage>
</organism>
<reference evidence="1 2" key="1">
    <citation type="submission" date="2019-06" db="EMBL/GenBank/DDBJ databases">
        <authorList>
            <person name="Hertel R."/>
        </authorList>
    </citation>
    <scope>NUCLEOTIDE SEQUENCE [LARGE SCALE GENOMIC DNA]</scope>
</reference>
<sequence>MEKYTTSNQNSITVVSQSGQEVVLEAHDLLGSVTLNGHEIENLDNAKVALNLIIRAMATMVDRGNLQ</sequence>
<proteinExistence type="predicted"/>
<evidence type="ECO:0000313" key="2">
    <source>
        <dbReference type="Proteomes" id="UP000317800"/>
    </source>
</evidence>
<evidence type="ECO:0000313" key="1">
    <source>
        <dbReference type="EMBL" id="QDP42807.1"/>
    </source>
</evidence>
<accession>A0A516KMI9</accession>
<dbReference type="EMBL" id="MN043729">
    <property type="protein sequence ID" value="QDP42807.1"/>
    <property type="molecule type" value="Genomic_DNA"/>
</dbReference>